<dbReference type="AlphaFoldDB" id="A0A2P5F0R8"/>
<dbReference type="Proteomes" id="UP000237000">
    <property type="component" value="Unassembled WGS sequence"/>
</dbReference>
<comment type="caution">
    <text evidence="1">The sequence shown here is derived from an EMBL/GenBank/DDBJ whole genome shotgun (WGS) entry which is preliminary data.</text>
</comment>
<evidence type="ECO:0000313" key="2">
    <source>
        <dbReference type="Proteomes" id="UP000237000"/>
    </source>
</evidence>
<reference evidence="2" key="1">
    <citation type="submission" date="2016-06" db="EMBL/GenBank/DDBJ databases">
        <title>Parallel loss of symbiosis genes in relatives of nitrogen-fixing non-legume Parasponia.</title>
        <authorList>
            <person name="Van Velzen R."/>
            <person name="Holmer R."/>
            <person name="Bu F."/>
            <person name="Rutten L."/>
            <person name="Van Zeijl A."/>
            <person name="Liu W."/>
            <person name="Santuari L."/>
            <person name="Cao Q."/>
            <person name="Sharma T."/>
            <person name="Shen D."/>
            <person name="Roswanjaya Y."/>
            <person name="Wardhani T."/>
            <person name="Kalhor M.S."/>
            <person name="Jansen J."/>
            <person name="Van den Hoogen J."/>
            <person name="Gungor B."/>
            <person name="Hartog M."/>
            <person name="Hontelez J."/>
            <person name="Verver J."/>
            <person name="Yang W.-C."/>
            <person name="Schijlen E."/>
            <person name="Repin R."/>
            <person name="Schilthuizen M."/>
            <person name="Schranz E."/>
            <person name="Heidstra R."/>
            <person name="Miyata K."/>
            <person name="Fedorova E."/>
            <person name="Kohlen W."/>
            <person name="Bisseling T."/>
            <person name="Smit S."/>
            <person name="Geurts R."/>
        </authorList>
    </citation>
    <scope>NUCLEOTIDE SEQUENCE [LARGE SCALE GENOMIC DNA]</scope>
    <source>
        <strain evidence="2">cv. RG33-2</strain>
    </source>
</reference>
<dbReference type="InParanoid" id="A0A2P5F0R8"/>
<keyword evidence="2" id="KW-1185">Reference proteome</keyword>
<name>A0A2P5F0R8_TREOI</name>
<sequence>MEHSTLKLKRSLVKVLVNELIISSLNYHSSLMHSLGLMNKMFRFPITSSISNPRLAIWCLLGS</sequence>
<dbReference type="EMBL" id="JXTC01000075">
    <property type="protein sequence ID" value="PON91365.1"/>
    <property type="molecule type" value="Genomic_DNA"/>
</dbReference>
<gene>
    <name evidence="1" type="ORF">TorRG33x02_129280</name>
</gene>
<organism evidence="1 2">
    <name type="scientific">Trema orientale</name>
    <name type="common">Charcoal tree</name>
    <name type="synonym">Celtis orientalis</name>
    <dbReference type="NCBI Taxonomy" id="63057"/>
    <lineage>
        <taxon>Eukaryota</taxon>
        <taxon>Viridiplantae</taxon>
        <taxon>Streptophyta</taxon>
        <taxon>Embryophyta</taxon>
        <taxon>Tracheophyta</taxon>
        <taxon>Spermatophyta</taxon>
        <taxon>Magnoliopsida</taxon>
        <taxon>eudicotyledons</taxon>
        <taxon>Gunneridae</taxon>
        <taxon>Pentapetalae</taxon>
        <taxon>rosids</taxon>
        <taxon>fabids</taxon>
        <taxon>Rosales</taxon>
        <taxon>Cannabaceae</taxon>
        <taxon>Trema</taxon>
    </lineage>
</organism>
<proteinExistence type="predicted"/>
<evidence type="ECO:0000313" key="1">
    <source>
        <dbReference type="EMBL" id="PON91365.1"/>
    </source>
</evidence>
<accession>A0A2P5F0R8</accession>
<protein>
    <submittedName>
        <fullName evidence="1">Uncharacterized protein</fullName>
    </submittedName>
</protein>